<dbReference type="Pfam" id="PF19028">
    <property type="entry name" value="TSP1_spondin"/>
    <property type="match status" value="5"/>
</dbReference>
<dbReference type="InterPro" id="IPR044004">
    <property type="entry name" value="TSP1_spondin_dom"/>
</dbReference>
<dbReference type="OrthoDB" id="408189at2759"/>
<dbReference type="SUPFAM" id="SSF82895">
    <property type="entry name" value="TSP-1 type 1 repeat"/>
    <property type="match status" value="15"/>
</dbReference>
<dbReference type="InterPro" id="IPR002654">
    <property type="entry name" value="Glyco_trans_25"/>
</dbReference>
<dbReference type="InterPro" id="IPR000884">
    <property type="entry name" value="TSP1_rpt"/>
</dbReference>
<dbReference type="EMBL" id="CAJNIZ010010779">
    <property type="protein sequence ID" value="CAE7306032.1"/>
    <property type="molecule type" value="Genomic_DNA"/>
</dbReference>
<dbReference type="InterPro" id="IPR016024">
    <property type="entry name" value="ARM-type_fold"/>
</dbReference>
<evidence type="ECO:0000256" key="5">
    <source>
        <dbReference type="SAM" id="MobiDB-lite"/>
    </source>
</evidence>
<feature type="region of interest" description="Disordered" evidence="5">
    <location>
        <begin position="1088"/>
        <end position="1122"/>
    </location>
</feature>
<evidence type="ECO:0000313" key="8">
    <source>
        <dbReference type="EMBL" id="CAE7306032.1"/>
    </source>
</evidence>
<feature type="region of interest" description="Disordered" evidence="5">
    <location>
        <begin position="823"/>
        <end position="852"/>
    </location>
</feature>
<dbReference type="GO" id="GO:0005509">
    <property type="term" value="F:calcium ion binding"/>
    <property type="evidence" value="ECO:0007669"/>
    <property type="project" value="InterPro"/>
</dbReference>
<dbReference type="SUPFAM" id="SSF48371">
    <property type="entry name" value="ARM repeat"/>
    <property type="match status" value="1"/>
</dbReference>
<dbReference type="Proteomes" id="UP000649617">
    <property type="component" value="Unassembled WGS sequence"/>
</dbReference>
<evidence type="ECO:0000259" key="7">
    <source>
        <dbReference type="PROSITE" id="PS50222"/>
    </source>
</evidence>
<dbReference type="Pfam" id="PF00090">
    <property type="entry name" value="TSP_1"/>
    <property type="match status" value="10"/>
</dbReference>
<feature type="compositionally biased region" description="Low complexity" evidence="5">
    <location>
        <begin position="17"/>
        <end position="34"/>
    </location>
</feature>
<feature type="transmembrane region" description="Helical" evidence="6">
    <location>
        <begin position="2707"/>
        <end position="2725"/>
    </location>
</feature>
<keyword evidence="2" id="KW-0106">Calcium</keyword>
<dbReference type="PANTHER" id="PTHR11311">
    <property type="entry name" value="SPONDIN"/>
    <property type="match status" value="1"/>
</dbReference>
<accession>A0A812NN78</accession>
<dbReference type="InterPro" id="IPR002048">
    <property type="entry name" value="EF_hand_dom"/>
</dbReference>
<keyword evidence="3" id="KW-1015">Disulfide bond</keyword>
<dbReference type="CDD" id="cd00051">
    <property type="entry name" value="EFh"/>
    <property type="match status" value="1"/>
</dbReference>
<dbReference type="PROSITE" id="PS50222">
    <property type="entry name" value="EF_HAND_2"/>
    <property type="match status" value="2"/>
</dbReference>
<evidence type="ECO:0000256" key="3">
    <source>
        <dbReference type="ARBA" id="ARBA00023157"/>
    </source>
</evidence>
<feature type="compositionally biased region" description="Basic and acidic residues" evidence="5">
    <location>
        <begin position="1090"/>
        <end position="1103"/>
    </location>
</feature>
<evidence type="ECO:0000256" key="6">
    <source>
        <dbReference type="SAM" id="Phobius"/>
    </source>
</evidence>
<protein>
    <submittedName>
        <fullName evidence="8">Adt-1 protein</fullName>
    </submittedName>
</protein>
<organism evidence="8 9">
    <name type="scientific">Symbiodinium pilosum</name>
    <name type="common">Dinoflagellate</name>
    <dbReference type="NCBI Taxonomy" id="2952"/>
    <lineage>
        <taxon>Eukaryota</taxon>
        <taxon>Sar</taxon>
        <taxon>Alveolata</taxon>
        <taxon>Dinophyceae</taxon>
        <taxon>Suessiales</taxon>
        <taxon>Symbiodiniaceae</taxon>
        <taxon>Symbiodinium</taxon>
    </lineage>
</organism>
<proteinExistence type="predicted"/>
<name>A0A812NN78_SYMPI</name>
<sequence length="2793" mass="307703">MAAKPAVQRLHEGVSASPDTTPQTTRRSSPSSSFLSVPVINEEITDLALVLQVMASEPDDERLQRACLQAVNRLAKDVSRLRPLCLGAVSAIATSAASMRQSVHVQRIAVAALSSVAYVQDVATLIAPLALPIVLEAALAHPSDSKLQGLMCEAFARLAQGGGERAMVKCIVASLMIPDVALQVLCDSLQRLCENGICRPAQVVDELLHLCDRDPADLELQRQVSLCMQRLLNVGVISRACIQGRGALLNAQWAHLLERFLHAEDEEAKLDGTFHSKVQELFHREVALHFEYEAAERCLHFLRSGRTQPSLIFLEVIRCLAENLEDYQSRSEARELAWDAGRQMLVPLDPHLRLRLQNEVLEAMQLRLPQALCTAAIAAADWPQSEESLMEKTAHLLNDCSKLLERKTQVTQDHHERAAELRREVMLFEAVEYLELNATEATPTQVSSTLHMLEVATTVAPADALERLRHRLQRLTARVSPKAETFESVNVWHVTHVALMSPFVAFKLRGDGILATCDVGDEHRDAERVYDPQQERRWEKKYKFFSEAKMKATYRTFARARHDPFNKDPAWGKSVLSRFATFCGERNVKLEDIFHHVDADGDYSLSRPEVKHALCRVLPSLSDQEVVAIFDAIDEDHSGAVSVQEFRQALEWGRSAKFSKESIERHRNPTHRMKRFPPARVDGWEHLRDADSVQGTKYEKVGQASSLLEMCEKETSECLGRLAKTLVRTPRALQHRAQTPKYLYFGGGADSDRFHKHSRHSAKSRSRYQIQEADRGEGILGHLPVELVKDKGSPVRGETNAAAQNNSRLPKDASILLTTEFKGHERSPTRQPGDKFFNMSPAKTASSNRPFAEDWSGKDVTLRGLAQTQHTCSGYDEQWDMCPQLPSCTSCESVDCVFGQWGTWFDAGGCTQIQFRQRGISVSNNECGTPCSGAKIQSRSSPDERCTKDEIDCQWEAFSSNRSRAGLPCVGEMKQTQPFWPHTATLHDEFMARVVKDSTLAIAVSSVRLLGAASEGKLVHTAAAFSQPGKQRWQLVFFSSDVFAATSMPVEGNGPCGRIVTVPVADFRRVRLAGVLLLSQSRHKVVSAQHAEKRPVRKPEPKAFRQPSTGSKAPRQNPSRLASLFEDGPVKNLDAVFGNGAKARTPSTPGAPVRIKPSDTWNVLASLFAGLLFTALPLVSQLDEDEASKLAVFVERLKTLTAQERRAQLASLDSNTREKLREHLLSVALTQPAGNAQAIAAKREASGQGGYCGHHLLRMVSDCNTGACNPMQTSDCRWSEWDMWSECSARCGDGSMQRERRIISEALAGGAACEGPLKELSLCQVSQCTLVDCRWADWGAWSDCSCECGGGTKRRTRAVMEAPRNGGKECEPQDMEEAFPCNTQPCGSGCVDGQWGAWSSWTSCSATCASSYQSRSRNLEIQPSSCGKAAAGPRDEYQVCSQLQPCIEDTDCQLHEWGEWSHCSCHCFGIRERNRFISHFATGKGKPCALAALKVIEPCNPGPLTAYNPDVPGGLPLQLQVPPADCQDKPPVDCELHHWSEWTRCSRTCGGGQRERSRTVRTAPKHGGQPCKSDLTTVEPCNLDPCHQFHCEDCRWGAWSDWGGCSKCGGQKYRHRSIVQMANHCGKPCDVKAAKETTSCTSECKKPLYCAWTEWSGATSCAQCGPATTMRNRALGFSSTDPGPGQWFFRVTGESECAGTQLNVSLCPSAGTSCQNCVPQHCHFGEWGDWREPTCVGLCERERTIAITNNECGDPCKGPMLMTKSCPVECTQPKDCAFSAWSEWSQCPVFASQSQRTRSRTIAQQPENEGRPCVGALQETVACEYNHLKVDCSFTPWDQWSSCSRTCGSGGWKERTRNIADAAAGGGLQCKGGLTELVACDGEQVCPGYEKVDCQFAPWGAWSAPDTSNQRKRVRKIVQMALHGGDPCEGTLEEVESIPPVTSDCVVSEWSEWDSCDRVCGGGQSVRHREVRRFPQAGGAPCPTDLKVTRSCNTQSCDAQDCTVSGWSEWGPCSSSCGAGQQSRSRHITSLRSLDGLGCHLGLGMTQECEGDHYCGKLDCEWGEWSDWSGCTCSCDGGQQTRTRHIARAPRNGGLPCQEGDKEQIAPCNTQPCGETKCRDGQWDEWTSWAPCSVSCGGGVTFRRRRIGIMANDCGREPLGKSREIAFCDVGISCSRPVDCELSEWSSWSACSSSCDGIRHRSRGVRIYGKGDGRWCKGGLRETAPCNPTQGSLLPEGCGPGPARDCLFGPWEAWKTCSASCGGGEHSRSREIFQKAKNGGLPCEGDLKQISECARHDCGGPEPKDCIFGDWEEWGACGKCSGQRKRFRSIMQYPTAGGKECDLTETEQAGSCPRSCHTQHFCGWATWGAWGSCSASCGQGYRQRRRHLQLSDNPHALMIGRDMIQEYDDLVQRTQDGHASLPLSVAIDRKRMKWTDCSNLKAAGAAEFADLANLHCFLISTACAEERRTDALAALKDVCSPQVRVFERDVVDGARGCYLSHISVYEEMIANGAPWAVIFEDNIQVLSASDLKVVLQSLQKWTTSASWMILHLSLVHSAASLKLRKEEALTSDSDILRVERTAPDWYGPVQIDRAPGLGTTAYIISRDAALAIVKHHADIGYVQPIDDLLSETFPDTTFAIFPAPVHRGRAASLINTDQELFRSVMYDPRVFRNLEWTLVQTGLSSSQLVWVFLAAMAELDAQHFRELAMAFAAGGACLMFAFTLLRGSIPWSQASLRITEGGVSSRTFSRTTDSLHPRVSDTAEMANGDYFLVASEHETELPWAQRSLDEEST</sequence>
<keyword evidence="4" id="KW-0325">Glycoprotein</keyword>
<dbReference type="InterPro" id="IPR011992">
    <property type="entry name" value="EF-hand-dom_pair"/>
</dbReference>
<feature type="region of interest" description="Disordered" evidence="5">
    <location>
        <begin position="1"/>
        <end position="34"/>
    </location>
</feature>
<gene>
    <name evidence="8" type="primary">adt-1</name>
    <name evidence="8" type="ORF">SPIL2461_LOCUS6920</name>
</gene>
<feature type="domain" description="EF-hand" evidence="7">
    <location>
        <begin position="585"/>
        <end position="620"/>
    </location>
</feature>
<comment type="caution">
    <text evidence="8">The sequence shown here is derived from an EMBL/GenBank/DDBJ whole genome shotgun (WGS) entry which is preliminary data.</text>
</comment>
<keyword evidence="6" id="KW-0472">Membrane</keyword>
<dbReference type="InterPro" id="IPR036383">
    <property type="entry name" value="TSP1_rpt_sf"/>
</dbReference>
<dbReference type="Gene3D" id="2.20.100.10">
    <property type="entry name" value="Thrombospondin type-1 (TSP1) repeat"/>
    <property type="match status" value="16"/>
</dbReference>
<reference evidence="8" key="1">
    <citation type="submission" date="2021-02" db="EMBL/GenBank/DDBJ databases">
        <authorList>
            <person name="Dougan E. K."/>
            <person name="Rhodes N."/>
            <person name="Thang M."/>
            <person name="Chan C."/>
        </authorList>
    </citation>
    <scope>NUCLEOTIDE SEQUENCE</scope>
</reference>
<dbReference type="Pfam" id="PF13499">
    <property type="entry name" value="EF-hand_7"/>
    <property type="match status" value="1"/>
</dbReference>
<dbReference type="SMART" id="SM00054">
    <property type="entry name" value="EFh"/>
    <property type="match status" value="2"/>
</dbReference>
<dbReference type="Gene3D" id="1.10.238.10">
    <property type="entry name" value="EF-hand"/>
    <property type="match status" value="1"/>
</dbReference>
<dbReference type="InterPro" id="IPR018247">
    <property type="entry name" value="EF_Hand_1_Ca_BS"/>
</dbReference>
<evidence type="ECO:0000256" key="2">
    <source>
        <dbReference type="ARBA" id="ARBA00022837"/>
    </source>
</evidence>
<dbReference type="PROSITE" id="PS00018">
    <property type="entry name" value="EF_HAND_1"/>
    <property type="match status" value="1"/>
</dbReference>
<dbReference type="PROSITE" id="PS50092">
    <property type="entry name" value="TSP1"/>
    <property type="match status" value="16"/>
</dbReference>
<dbReference type="InterPro" id="IPR051418">
    <property type="entry name" value="Spondin/Thrombospondin_T1"/>
</dbReference>
<evidence type="ECO:0000256" key="1">
    <source>
        <dbReference type="ARBA" id="ARBA00022729"/>
    </source>
</evidence>
<dbReference type="Pfam" id="PF01755">
    <property type="entry name" value="Glyco_transf_25"/>
    <property type="match status" value="1"/>
</dbReference>
<keyword evidence="6" id="KW-0812">Transmembrane</keyword>
<keyword evidence="6" id="KW-1133">Transmembrane helix</keyword>
<dbReference type="SMART" id="SM00209">
    <property type="entry name" value="TSP1"/>
    <property type="match status" value="17"/>
</dbReference>
<keyword evidence="1" id="KW-0732">Signal</keyword>
<evidence type="ECO:0000256" key="4">
    <source>
        <dbReference type="ARBA" id="ARBA00023180"/>
    </source>
</evidence>
<feature type="domain" description="EF-hand" evidence="7">
    <location>
        <begin position="621"/>
        <end position="656"/>
    </location>
</feature>
<evidence type="ECO:0000313" key="9">
    <source>
        <dbReference type="Proteomes" id="UP000649617"/>
    </source>
</evidence>
<feature type="compositionally biased region" description="Polar residues" evidence="5">
    <location>
        <begin position="1106"/>
        <end position="1120"/>
    </location>
</feature>
<dbReference type="PANTHER" id="PTHR11311:SF15">
    <property type="entry name" value="SPONDIN-2"/>
    <property type="match status" value="1"/>
</dbReference>
<keyword evidence="9" id="KW-1185">Reference proteome</keyword>
<dbReference type="SUPFAM" id="SSF47473">
    <property type="entry name" value="EF-hand"/>
    <property type="match status" value="1"/>
</dbReference>